<dbReference type="InterPro" id="IPR011990">
    <property type="entry name" value="TPR-like_helical_dom_sf"/>
</dbReference>
<keyword evidence="1" id="KW-0547">Nucleotide-binding</keyword>
<dbReference type="InterPro" id="IPR000792">
    <property type="entry name" value="Tscrpt_reg_LuxR_C"/>
</dbReference>
<protein>
    <submittedName>
        <fullName evidence="4">AAA family ATPase</fullName>
    </submittedName>
</protein>
<feature type="domain" description="HTH luxR-type" evidence="3">
    <location>
        <begin position="829"/>
        <end position="894"/>
    </location>
</feature>
<reference evidence="5" key="1">
    <citation type="journal article" date="2019" name="Int. J. Syst. Evol. Microbiol.">
        <title>The Global Catalogue of Microorganisms (GCM) 10K type strain sequencing project: providing services to taxonomists for standard genome sequencing and annotation.</title>
        <authorList>
            <consortium name="The Broad Institute Genomics Platform"/>
            <consortium name="The Broad Institute Genome Sequencing Center for Infectious Disease"/>
            <person name="Wu L."/>
            <person name="Ma J."/>
        </authorList>
    </citation>
    <scope>NUCLEOTIDE SEQUENCE [LARGE SCALE GENOMIC DNA]</scope>
    <source>
        <strain evidence="5">CGMCC 4.7405</strain>
    </source>
</reference>
<dbReference type="SUPFAM" id="SSF46894">
    <property type="entry name" value="C-terminal effector domain of the bipartite response regulators"/>
    <property type="match status" value="1"/>
</dbReference>
<dbReference type="SUPFAM" id="SSF48452">
    <property type="entry name" value="TPR-like"/>
    <property type="match status" value="1"/>
</dbReference>
<dbReference type="InterPro" id="IPR027417">
    <property type="entry name" value="P-loop_NTPase"/>
</dbReference>
<evidence type="ECO:0000256" key="2">
    <source>
        <dbReference type="ARBA" id="ARBA00022840"/>
    </source>
</evidence>
<dbReference type="Pfam" id="PF00196">
    <property type="entry name" value="GerE"/>
    <property type="match status" value="1"/>
</dbReference>
<dbReference type="CDD" id="cd06170">
    <property type="entry name" value="LuxR_C_like"/>
    <property type="match status" value="1"/>
</dbReference>
<dbReference type="PROSITE" id="PS50043">
    <property type="entry name" value="HTH_LUXR_2"/>
    <property type="match status" value="1"/>
</dbReference>
<dbReference type="Gene3D" id="1.25.40.10">
    <property type="entry name" value="Tetratricopeptide repeat domain"/>
    <property type="match status" value="1"/>
</dbReference>
<dbReference type="SUPFAM" id="SSF52540">
    <property type="entry name" value="P-loop containing nucleoside triphosphate hydrolases"/>
    <property type="match status" value="1"/>
</dbReference>
<organism evidence="4 5">
    <name type="scientific">Lentzea rhizosphaerae</name>
    <dbReference type="NCBI Taxonomy" id="2041025"/>
    <lineage>
        <taxon>Bacteria</taxon>
        <taxon>Bacillati</taxon>
        <taxon>Actinomycetota</taxon>
        <taxon>Actinomycetes</taxon>
        <taxon>Pseudonocardiales</taxon>
        <taxon>Pseudonocardiaceae</taxon>
        <taxon>Lentzea</taxon>
    </lineage>
</organism>
<dbReference type="Gene3D" id="1.10.10.10">
    <property type="entry name" value="Winged helix-like DNA-binding domain superfamily/Winged helix DNA-binding domain"/>
    <property type="match status" value="1"/>
</dbReference>
<keyword evidence="5" id="KW-1185">Reference proteome</keyword>
<dbReference type="EMBL" id="JBHRZI010000012">
    <property type="protein sequence ID" value="MFC3892776.1"/>
    <property type="molecule type" value="Genomic_DNA"/>
</dbReference>
<dbReference type="InterPro" id="IPR016032">
    <property type="entry name" value="Sig_transdc_resp-reg_C-effctor"/>
</dbReference>
<dbReference type="InterPro" id="IPR041664">
    <property type="entry name" value="AAA_16"/>
</dbReference>
<dbReference type="PANTHER" id="PTHR16305">
    <property type="entry name" value="TESTICULAR SOLUBLE ADENYLYL CYCLASE"/>
    <property type="match status" value="1"/>
</dbReference>
<keyword evidence="2" id="KW-0067">ATP-binding</keyword>
<evidence type="ECO:0000313" key="5">
    <source>
        <dbReference type="Proteomes" id="UP001595690"/>
    </source>
</evidence>
<dbReference type="InterPro" id="IPR036388">
    <property type="entry name" value="WH-like_DNA-bd_sf"/>
</dbReference>
<proteinExistence type="predicted"/>
<dbReference type="Pfam" id="PF13191">
    <property type="entry name" value="AAA_16"/>
    <property type="match status" value="1"/>
</dbReference>
<dbReference type="SMART" id="SM00421">
    <property type="entry name" value="HTH_LUXR"/>
    <property type="match status" value="1"/>
</dbReference>
<dbReference type="PANTHER" id="PTHR16305:SF35">
    <property type="entry name" value="TRANSCRIPTIONAL ACTIVATOR DOMAIN"/>
    <property type="match status" value="1"/>
</dbReference>
<gene>
    <name evidence="4" type="ORF">ACFOWZ_14955</name>
</gene>
<dbReference type="PRINTS" id="PR00038">
    <property type="entry name" value="HTHLUXR"/>
</dbReference>
<evidence type="ECO:0000313" key="4">
    <source>
        <dbReference type="EMBL" id="MFC3892776.1"/>
    </source>
</evidence>
<dbReference type="RefSeq" id="WP_382372735.1">
    <property type="nucleotide sequence ID" value="NZ_JBHRZI010000012.1"/>
</dbReference>
<dbReference type="Proteomes" id="UP001595690">
    <property type="component" value="Unassembled WGS sequence"/>
</dbReference>
<evidence type="ECO:0000259" key="3">
    <source>
        <dbReference type="PROSITE" id="PS50043"/>
    </source>
</evidence>
<comment type="caution">
    <text evidence="4">The sequence shown here is derived from an EMBL/GenBank/DDBJ whole genome shotgun (WGS) entry which is preliminary data.</text>
</comment>
<sequence length="905" mass="97299">MTEARGERASCPGSDPGSGHVLVEREQELDLLRGVVADLLSGTPRTVLLRGPGGSGLSALLRWTRAHAETSACRVLVGRCSRSEVTTRFGLVSQLDPAYCEESGALAITIRSALLEEAGRWPVLVLLDDVQWIDPDSEHWLRVMITRSADRPLAVVFAVTDPFAQEWQEYDIQSLPAAMTIRRLRPLGESAVLSVLRARTGGAIDPQIARVVAGLTNGRPALVHDAAALVGTDPRPHRAAELVRRHVDADRAAALMTGLPLELADLVRVLALEPGNLDFELVCALARVPASPARMREMVRGLELGAGATPLEHDAPAAERILAGMDPQRREELYARAADIAHRSALADPEVARLLLRARPIGECWAVETLCREAVHARTAGEFGVAVELLTRALREPLDPVQRSRLEIDLAIACAPDSPVAGERLLRRVLLRDTGPELSQVRLDAADLLVAGGDDAQVRSTLGAVCDRADVAPHERAALSALCWIADDAPHEGPELSLPVSAEPPGRPDGPVQAGVVAWRLAVRGADLPAARALAVTALEDDETRLITPKVLVCRTLMLTDDVGAAMAGLDRAVALAQERGAGVLSSVAHLARGRLHTRDGRFEEAAADIEAALVHTPRRCWHPMALPSVVAVEAALALERGHLSQAESLLDVEWEPRVRRGFGWVQVLLAKGLIDLHRGRPVDALTNLRECGRRLLAREWTNPALLAWRTLAGIALRALGRQEEAAQLVAEELRLARQWGARTTVGGAHLGAALVLTGAEAEQHCAEAVRLLRGSGWRFRYGQALVALAGHRVSSGAVGDALDLLLEADQLASEFGSHQLTESIRGTAARIGDLLSPTERRITELAACGLSNVDIAMRLAVTRSTVEGHLSGIYRKTGVTRRHQLRALLELAVVEERDRDDAGA</sequence>
<accession>A0ABV8BUD6</accession>
<evidence type="ECO:0000256" key="1">
    <source>
        <dbReference type="ARBA" id="ARBA00022741"/>
    </source>
</evidence>
<name>A0ABV8BUD6_9PSEU</name>